<gene>
    <name evidence="2" type="ORF">HXX76_014369</name>
</gene>
<feature type="compositionally biased region" description="Gly residues" evidence="1">
    <location>
        <begin position="922"/>
        <end position="933"/>
    </location>
</feature>
<feature type="compositionally biased region" description="Acidic residues" evidence="1">
    <location>
        <begin position="314"/>
        <end position="327"/>
    </location>
</feature>
<dbReference type="Proteomes" id="UP000650467">
    <property type="component" value="Unassembled WGS sequence"/>
</dbReference>
<dbReference type="AlphaFoldDB" id="A0A835SCW9"/>
<evidence type="ECO:0000256" key="1">
    <source>
        <dbReference type="SAM" id="MobiDB-lite"/>
    </source>
</evidence>
<feature type="region of interest" description="Disordered" evidence="1">
    <location>
        <begin position="402"/>
        <end position="482"/>
    </location>
</feature>
<feature type="compositionally biased region" description="Gly residues" evidence="1">
    <location>
        <begin position="460"/>
        <end position="482"/>
    </location>
</feature>
<keyword evidence="3" id="KW-1185">Reference proteome</keyword>
<dbReference type="OrthoDB" id="548449at2759"/>
<comment type="caution">
    <text evidence="2">The sequence shown here is derived from an EMBL/GenBank/DDBJ whole genome shotgun (WGS) entry which is preliminary data.</text>
</comment>
<evidence type="ECO:0000313" key="3">
    <source>
        <dbReference type="Proteomes" id="UP000650467"/>
    </source>
</evidence>
<feature type="region of interest" description="Disordered" evidence="1">
    <location>
        <begin position="757"/>
        <end position="804"/>
    </location>
</feature>
<feature type="compositionally biased region" description="Gly residues" evidence="1">
    <location>
        <begin position="408"/>
        <end position="426"/>
    </location>
</feature>
<feature type="region of interest" description="Disordered" evidence="1">
    <location>
        <begin position="920"/>
        <end position="963"/>
    </location>
</feature>
<feature type="compositionally biased region" description="Low complexity" evidence="1">
    <location>
        <begin position="433"/>
        <end position="459"/>
    </location>
</feature>
<reference evidence="2" key="1">
    <citation type="journal article" date="2020" name="bioRxiv">
        <title>Comparative genomics of Chlamydomonas.</title>
        <authorList>
            <person name="Craig R.J."/>
            <person name="Hasan A.R."/>
            <person name="Ness R.W."/>
            <person name="Keightley P.D."/>
        </authorList>
    </citation>
    <scope>NUCLEOTIDE SEQUENCE</scope>
    <source>
        <strain evidence="2">SAG 7.73</strain>
    </source>
</reference>
<feature type="compositionally biased region" description="Gly residues" evidence="1">
    <location>
        <begin position="941"/>
        <end position="955"/>
    </location>
</feature>
<evidence type="ECO:0000313" key="2">
    <source>
        <dbReference type="EMBL" id="KAG2424644.1"/>
    </source>
</evidence>
<feature type="compositionally biased region" description="Low complexity" evidence="1">
    <location>
        <begin position="760"/>
        <end position="774"/>
    </location>
</feature>
<accession>A0A835SCW9</accession>
<protein>
    <submittedName>
        <fullName evidence="2">Uncharacterized protein</fullName>
    </submittedName>
</protein>
<sequence length="987" mass="99693">MGNDQSRQREAQKHSAEIRQAAADVFAALAQALPQLSHIYAGAILESPDLTYVEKLLFLISCWDADVGRLRPEEVSVAALRRYVRMIRELARLRSSPAVGGKRLARSSCLLASLHVLTADPRQRQLETLGLAPADRRAAADWRFLAGLGLVSSRPGGFFAACPAARHAGLEAREARRWCSRAYLQLQPPGAAGPLASGPHMSQHGHGAGYCSYGYGYGYPYPQPQPQPQSVYLLPGGADEGMAAARGGSVSSAGGGGRHTDLAAALAASVKRRAMGSLDIPPPAPSAHPLAGLTEFGFQGGGGANGHHGHSASLEEEEAEEGGEEGGEQLGPDPDHDHDAGSSGVFSAVGIGGPAGAGAAPAPTQAPPLPLPAFPSFLHHALGPHEHQLHDDTATEDLASEDGAASSLGGGGGGGGFGGGGGGAGPGRYMERAPGAAAAGNGAPAGAPRQPAKGQQQGQGQYGGGWGGSGGGGGGWGGGGGGGGAEESALLAVWCPDVAEAEAVIAREAILAAKQLETTLAARWRRPRPSHDLSGPAAAAYYAQYAAAGDDGATAAMVSMFDLHGGPGAAPLALLPPPTPQCLGTAAAMAAAADAWACPSPAAVATADALAGGGQELWPPRPNAAAHCELAAAALAARQRLEQIVLRHYPAGRPRDRPFPALVAADPDMRPYDRAMAAWLWAALSRHLHFGAGVTRDTSPQMLRDLLQLVRLRDMWIRSHLAYLLYLPDLEAAYGPLLQRPYGGANGGAAAANGGGGANGALRSTSSASSSVGSIFPPASRPHASQSAGPAPHPHGTYGSSPAKGGAAIGSGSGGGLAAAALASSSAPYGLPAAAQRRLAAAWEALLHAEAASHVLGWLAGARAKRLPYGQLRERLGAEMPGACNAYGCSEALAGSVLVRLLRDLLVRLPRPLEAELAAAHGSGGSSGVGGGGRRSDVGRATGGGGGKRAAGGPGPRTDEVGGFTDETPVILCEDFLAFQMDGYACR</sequence>
<dbReference type="EMBL" id="JAEHOC010000063">
    <property type="protein sequence ID" value="KAG2424644.1"/>
    <property type="molecule type" value="Genomic_DNA"/>
</dbReference>
<proteinExistence type="predicted"/>
<organism evidence="2 3">
    <name type="scientific">Chlamydomonas incerta</name>
    <dbReference type="NCBI Taxonomy" id="51695"/>
    <lineage>
        <taxon>Eukaryota</taxon>
        <taxon>Viridiplantae</taxon>
        <taxon>Chlorophyta</taxon>
        <taxon>core chlorophytes</taxon>
        <taxon>Chlorophyceae</taxon>
        <taxon>CS clade</taxon>
        <taxon>Chlamydomonadales</taxon>
        <taxon>Chlamydomonadaceae</taxon>
        <taxon>Chlamydomonas</taxon>
    </lineage>
</organism>
<name>A0A835SCW9_CHLIN</name>
<feature type="compositionally biased region" description="Pro residues" evidence="1">
    <location>
        <begin position="364"/>
        <end position="373"/>
    </location>
</feature>
<feature type="region of interest" description="Disordered" evidence="1">
    <location>
        <begin position="278"/>
        <end position="378"/>
    </location>
</feature>